<evidence type="ECO:0008006" key="5">
    <source>
        <dbReference type="Google" id="ProtNLM"/>
    </source>
</evidence>
<dbReference type="EMBL" id="BONP01000017">
    <property type="protein sequence ID" value="GIG40895.1"/>
    <property type="molecule type" value="Genomic_DNA"/>
</dbReference>
<keyword evidence="2" id="KW-0812">Transmembrane</keyword>
<feature type="transmembrane region" description="Helical" evidence="2">
    <location>
        <begin position="424"/>
        <end position="446"/>
    </location>
</feature>
<feature type="compositionally biased region" description="Low complexity" evidence="1">
    <location>
        <begin position="456"/>
        <end position="465"/>
    </location>
</feature>
<dbReference type="Proteomes" id="UP000614741">
    <property type="component" value="Unassembled WGS sequence"/>
</dbReference>
<comment type="caution">
    <text evidence="3">The sequence shown here is derived from an EMBL/GenBank/DDBJ whole genome shotgun (WGS) entry which is preliminary data.</text>
</comment>
<name>A0ABQ4DNH4_9CELL</name>
<feature type="region of interest" description="Disordered" evidence="1">
    <location>
        <begin position="450"/>
        <end position="504"/>
    </location>
</feature>
<evidence type="ECO:0000256" key="1">
    <source>
        <dbReference type="SAM" id="MobiDB-lite"/>
    </source>
</evidence>
<dbReference type="SUPFAM" id="SSF56112">
    <property type="entry name" value="Protein kinase-like (PK-like)"/>
    <property type="match status" value="1"/>
</dbReference>
<feature type="compositionally biased region" description="Pro residues" evidence="1">
    <location>
        <begin position="375"/>
        <end position="392"/>
    </location>
</feature>
<keyword evidence="2" id="KW-1133">Transmembrane helix</keyword>
<evidence type="ECO:0000313" key="3">
    <source>
        <dbReference type="EMBL" id="GIG40895.1"/>
    </source>
</evidence>
<gene>
    <name evidence="3" type="ORF">Cph01nite_26570</name>
</gene>
<feature type="region of interest" description="Disordered" evidence="1">
    <location>
        <begin position="366"/>
        <end position="392"/>
    </location>
</feature>
<dbReference type="Gene3D" id="2.60.120.260">
    <property type="entry name" value="Galactose-binding domain-like"/>
    <property type="match status" value="1"/>
</dbReference>
<dbReference type="CDD" id="cd13973">
    <property type="entry name" value="PK_MviN-like"/>
    <property type="match status" value="1"/>
</dbReference>
<proteinExistence type="predicted"/>
<sequence length="629" mass="64455">MLTGPATAGPDVGGGYGGGTVTEEVGRGTVLAGRYRVVDPLPSDLDGVSVWRATDQILDRPVRVRVLQSGAVAPALDAARRAALVTDSRLVRVLDVGMHEGVGYVVSEQITGASLAQLVERGALTPDQARAVVGEAAAALEVARRRGVHHLALRPSVVHVSADGRVLVSGLAIDAALLGTAQSDARATSRTDAVDLVRLLYTGLTGRWPAGRDDVRSTTVQPAPVLDGAPVPPAEISPGVPNDLDTLCAVTLGPHEDGPHAPGDLVHELEPWGEIRIGRTADETDGRAGAAGAVAAGAAAAGAAAGVAGDEPERPAAPVRVARQSVRSAFDELPAGTPRPGTPPPATPSRGGIPGRVERTGVLPVGAAGAAGTGGPPPPVVPASLPPLSPAPEPDLWDDGIGFADDPFAFVEDEEPRRRFDPTALVLVLVGVAVLVGLVFAARALFTSPVADREPGTGQTTQQEPTEPDEAAPPAAEEPVEEEPAAGPPPAIASIRTFDPTNPEGERVENVELAIDGDPSTFWFSYTYNRPDFGGLKEGMGLELTLAAESTVSGVTLNVNGTGGNVEVRATTGATPTEGELLASSTLSQTTDLTFAQPVQASTIVLYFTELPTNAAGQFRIEVTEITVS</sequence>
<dbReference type="Gene3D" id="1.10.510.10">
    <property type="entry name" value="Transferase(Phosphotransferase) domain 1"/>
    <property type="match status" value="1"/>
</dbReference>
<feature type="region of interest" description="Disordered" evidence="1">
    <location>
        <begin position="331"/>
        <end position="353"/>
    </location>
</feature>
<dbReference type="SUPFAM" id="SSF49785">
    <property type="entry name" value="Galactose-binding domain-like"/>
    <property type="match status" value="1"/>
</dbReference>
<accession>A0ABQ4DNH4</accession>
<dbReference type="Gene3D" id="3.30.200.20">
    <property type="entry name" value="Phosphorylase Kinase, domain 1"/>
    <property type="match status" value="1"/>
</dbReference>
<dbReference type="InterPro" id="IPR011009">
    <property type="entry name" value="Kinase-like_dom_sf"/>
</dbReference>
<protein>
    <recommendedName>
        <fullName evidence="5">Protein kinase domain-containing protein</fullName>
    </recommendedName>
</protein>
<reference evidence="3 4" key="1">
    <citation type="submission" date="2021-01" db="EMBL/GenBank/DDBJ databases">
        <title>Whole genome shotgun sequence of Cellulomonas phragmiteti NBRC 110785.</title>
        <authorList>
            <person name="Komaki H."/>
            <person name="Tamura T."/>
        </authorList>
    </citation>
    <scope>NUCLEOTIDE SEQUENCE [LARGE SCALE GENOMIC DNA]</scope>
    <source>
        <strain evidence="3 4">NBRC 110785</strain>
    </source>
</reference>
<organism evidence="3 4">
    <name type="scientific">Cellulomonas phragmiteti</name>
    <dbReference type="NCBI Taxonomy" id="478780"/>
    <lineage>
        <taxon>Bacteria</taxon>
        <taxon>Bacillati</taxon>
        <taxon>Actinomycetota</taxon>
        <taxon>Actinomycetes</taxon>
        <taxon>Micrococcales</taxon>
        <taxon>Cellulomonadaceae</taxon>
        <taxon>Cellulomonas</taxon>
    </lineage>
</organism>
<evidence type="ECO:0000313" key="4">
    <source>
        <dbReference type="Proteomes" id="UP000614741"/>
    </source>
</evidence>
<keyword evidence="2" id="KW-0472">Membrane</keyword>
<evidence type="ECO:0000256" key="2">
    <source>
        <dbReference type="SAM" id="Phobius"/>
    </source>
</evidence>
<dbReference type="InterPro" id="IPR008979">
    <property type="entry name" value="Galactose-bd-like_sf"/>
</dbReference>
<keyword evidence="4" id="KW-1185">Reference proteome</keyword>